<comment type="caution">
    <text evidence="2">The sequence shown here is derived from an EMBL/GenBank/DDBJ whole genome shotgun (WGS) entry which is preliminary data.</text>
</comment>
<dbReference type="CDD" id="cd09917">
    <property type="entry name" value="F-box_SF"/>
    <property type="match status" value="1"/>
</dbReference>
<dbReference type="InterPro" id="IPR036047">
    <property type="entry name" value="F-box-like_dom_sf"/>
</dbReference>
<dbReference type="Pfam" id="PF00646">
    <property type="entry name" value="F-box"/>
    <property type="match status" value="1"/>
</dbReference>
<keyword evidence="3" id="KW-1185">Reference proteome</keyword>
<proteinExistence type="predicted"/>
<dbReference type="EMBL" id="CAXLJM020000008">
    <property type="protein sequence ID" value="CAL8075644.1"/>
    <property type="molecule type" value="Genomic_DNA"/>
</dbReference>
<dbReference type="Proteomes" id="UP001642540">
    <property type="component" value="Unassembled WGS sequence"/>
</dbReference>
<dbReference type="InterPro" id="IPR001810">
    <property type="entry name" value="F-box_dom"/>
</dbReference>
<evidence type="ECO:0000259" key="1">
    <source>
        <dbReference type="Pfam" id="PF00646"/>
    </source>
</evidence>
<protein>
    <recommendedName>
        <fullName evidence="1">F-box domain-containing protein</fullName>
    </recommendedName>
</protein>
<gene>
    <name evidence="2" type="ORF">ODALV1_LOCUS3241</name>
</gene>
<evidence type="ECO:0000313" key="3">
    <source>
        <dbReference type="Proteomes" id="UP001642540"/>
    </source>
</evidence>
<reference evidence="2 3" key="1">
    <citation type="submission" date="2024-08" db="EMBL/GenBank/DDBJ databases">
        <authorList>
            <person name="Cucini C."/>
            <person name="Frati F."/>
        </authorList>
    </citation>
    <scope>NUCLEOTIDE SEQUENCE [LARGE SCALE GENOMIC DNA]</scope>
</reference>
<organism evidence="2 3">
    <name type="scientific">Orchesella dallaii</name>
    <dbReference type="NCBI Taxonomy" id="48710"/>
    <lineage>
        <taxon>Eukaryota</taxon>
        <taxon>Metazoa</taxon>
        <taxon>Ecdysozoa</taxon>
        <taxon>Arthropoda</taxon>
        <taxon>Hexapoda</taxon>
        <taxon>Collembola</taxon>
        <taxon>Entomobryomorpha</taxon>
        <taxon>Entomobryoidea</taxon>
        <taxon>Orchesellidae</taxon>
        <taxon>Orchesellinae</taxon>
        <taxon>Orchesella</taxon>
    </lineage>
</organism>
<dbReference type="Gene3D" id="3.80.10.10">
    <property type="entry name" value="Ribonuclease Inhibitor"/>
    <property type="match status" value="1"/>
</dbReference>
<dbReference type="InterPro" id="IPR032675">
    <property type="entry name" value="LRR_dom_sf"/>
</dbReference>
<evidence type="ECO:0000313" key="2">
    <source>
        <dbReference type="EMBL" id="CAL8075644.1"/>
    </source>
</evidence>
<name>A0ABP1PSF0_9HEXA</name>
<feature type="domain" description="F-box" evidence="1">
    <location>
        <begin position="10"/>
        <end position="41"/>
    </location>
</feature>
<dbReference type="SUPFAM" id="SSF81383">
    <property type="entry name" value="F-box domain"/>
    <property type="match status" value="1"/>
</dbReference>
<sequence length="530" mass="61353">MEQLNYNPMLNDVILDKIFEMLPLSDLASCSQVCKTWRKHSLKRWPRDMWLKLYEDDHSDENGSIANFTGLTLESFLLKLNDKKVSDVSPNLKMRTFKKFTLHGWNFNSEDNEFQNQFWKTCGPLITGLRIERSTFHSRVAFESVVFQDLPNLEELILFNNYYSVEREQRFEALPRISFHHLLVDETSFYDALSRAKNSNVRNLQVILYSEEGSEPKFPLSFLEFIANFRNLKSLTLSGLCEYHSGSGMTFESFLNAMLTLSRNGEYRWAVENLDILNLHKKKIMYSSHTFRLLEKLDFPLSSLTLDIGSYTEPSYFKRILEIYANTLRKLVVYREDGYVPRPDLSLQNFPFEVQLNSLTDLRLLGTAVTPNLHFFQYAPNLRSVFLVHDAGTSMLNIGSLLSDHDLFTTLRNRQSQNTWRDNSPGACPVRNTDFTQLQNTILPNMEEFILCGKHDRICSREQVTALARLMPNLKKVRLGLDNDGFWSVCSAWKELELLIIQPCDVKNSGITGTIPGIQTQLPNLNNLTR</sequence>
<accession>A0ABP1PSF0</accession>